<dbReference type="GO" id="GO:0003676">
    <property type="term" value="F:nucleic acid binding"/>
    <property type="evidence" value="ECO:0007669"/>
    <property type="project" value="UniProtKB-UniRule"/>
</dbReference>
<dbReference type="SMART" id="SM00443">
    <property type="entry name" value="G_patch"/>
    <property type="match status" value="1"/>
</dbReference>
<accession>A0AAJ0BCS0</accession>
<dbReference type="SMART" id="SM00393">
    <property type="entry name" value="R3H"/>
    <property type="match status" value="1"/>
</dbReference>
<sequence length="650" mass="71072">MARSKRGKRPGKGLQDQIALATSKVREASSISRPGSTANGYSMRDEARNTLSHQSFWGQSEKLRQKPVAFVSAGFVEPLKDPISTESALTETAAESGDNQAHPVSVDDISNDDSGGKIGQAIESVDVAEGEVPDIKEEMQQRNSSGSQDPANVDSAVPPTFFFDLIGSKAGAATKADYAETIDDVESSEEIILFTGRSGRGRGSKARGKRPMKSRAGKKASDSRRSSHDDGDVCGTHLAAPNSSRDHHQTTEQEPEQDEEDAILADYISNMVENDSQDDLTNQLQALGRRELGDPDSGFGGETIDEPDLPEGYDMADGAEGFISNWAKQFIRTTEMDSDLDLDGEIPGPSSEEEGGSSDEPDRSLRRIARRQEGLIRSSKQRTGNPSFTDAFGELDIGAWDQPDPLMKRKARRSKQPPNFNVSDSELEAALRKAWERDRERKKGRKAEREKLRAAGLLRKKATPDDLRVKYQSGMTLDEVQHEFVGFLMSDLDMIHFPPVAKQVRASLHDLARQFGIKSHSTGKGDNRRPVLSRTGYSLRYSEDELEDLERRIESAMGWIKRKNGFSHGPVRNQGNRLPGSGGRSGYKALVFRDGEVAGASIPELGPQNTGRMMLEKMGWAKGMGLGALENKGILEPVAQVVKNSKAGLG</sequence>
<dbReference type="InterPro" id="IPR051189">
    <property type="entry name" value="Splicing_assoc_domain"/>
</dbReference>
<feature type="compositionally biased region" description="Basic and acidic residues" evidence="1">
    <location>
        <begin position="360"/>
        <end position="374"/>
    </location>
</feature>
<organism evidence="4 5">
    <name type="scientific">Echria macrotheca</name>
    <dbReference type="NCBI Taxonomy" id="438768"/>
    <lineage>
        <taxon>Eukaryota</taxon>
        <taxon>Fungi</taxon>
        <taxon>Dikarya</taxon>
        <taxon>Ascomycota</taxon>
        <taxon>Pezizomycotina</taxon>
        <taxon>Sordariomycetes</taxon>
        <taxon>Sordariomycetidae</taxon>
        <taxon>Sordariales</taxon>
        <taxon>Schizotheciaceae</taxon>
        <taxon>Echria</taxon>
    </lineage>
</organism>
<evidence type="ECO:0000313" key="5">
    <source>
        <dbReference type="Proteomes" id="UP001239445"/>
    </source>
</evidence>
<feature type="compositionally biased region" description="Polar residues" evidence="1">
    <location>
        <begin position="271"/>
        <end position="285"/>
    </location>
</feature>
<dbReference type="PROSITE" id="PS50174">
    <property type="entry name" value="G_PATCH"/>
    <property type="match status" value="1"/>
</dbReference>
<dbReference type="InterPro" id="IPR001374">
    <property type="entry name" value="R3H_dom"/>
</dbReference>
<dbReference type="SUPFAM" id="SSF82708">
    <property type="entry name" value="R3H domain"/>
    <property type="match status" value="1"/>
</dbReference>
<feature type="compositionally biased region" description="Polar residues" evidence="1">
    <location>
        <begin position="141"/>
        <end position="150"/>
    </location>
</feature>
<dbReference type="EMBL" id="MU839837">
    <property type="protein sequence ID" value="KAK1753456.1"/>
    <property type="molecule type" value="Genomic_DNA"/>
</dbReference>
<dbReference type="AlphaFoldDB" id="A0AAJ0BCS0"/>
<comment type="caution">
    <text evidence="4">The sequence shown here is derived from an EMBL/GenBank/DDBJ whole genome shotgun (WGS) entry which is preliminary data.</text>
</comment>
<feature type="compositionally biased region" description="Acidic residues" evidence="1">
    <location>
        <begin position="253"/>
        <end position="263"/>
    </location>
</feature>
<proteinExistence type="predicted"/>
<dbReference type="PANTHER" id="PTHR14195">
    <property type="entry name" value="G PATCH DOMAIN CONTAINING PROTEIN 2"/>
    <property type="match status" value="1"/>
</dbReference>
<name>A0AAJ0BCS0_9PEZI</name>
<feature type="compositionally biased region" description="Basic and acidic residues" evidence="1">
    <location>
        <begin position="219"/>
        <end position="231"/>
    </location>
</feature>
<feature type="region of interest" description="Disordered" evidence="1">
    <location>
        <begin position="335"/>
        <end position="396"/>
    </location>
</feature>
<feature type="compositionally biased region" description="Basic residues" evidence="1">
    <location>
        <begin position="199"/>
        <end position="218"/>
    </location>
</feature>
<feature type="domain" description="R3H" evidence="3">
    <location>
        <begin position="471"/>
        <end position="536"/>
    </location>
</feature>
<evidence type="ECO:0008006" key="6">
    <source>
        <dbReference type="Google" id="ProtNLM"/>
    </source>
</evidence>
<feature type="region of interest" description="Disordered" evidence="1">
    <location>
        <begin position="22"/>
        <end position="42"/>
    </location>
</feature>
<evidence type="ECO:0000259" key="2">
    <source>
        <dbReference type="PROSITE" id="PS50174"/>
    </source>
</evidence>
<keyword evidence="5" id="KW-1185">Reference proteome</keyword>
<dbReference type="Pfam" id="PF01424">
    <property type="entry name" value="R3H"/>
    <property type="match status" value="1"/>
</dbReference>
<dbReference type="PROSITE" id="PS51061">
    <property type="entry name" value="R3H"/>
    <property type="match status" value="1"/>
</dbReference>
<reference evidence="4" key="1">
    <citation type="submission" date="2023-06" db="EMBL/GenBank/DDBJ databases">
        <title>Genome-scale phylogeny and comparative genomics of the fungal order Sordariales.</title>
        <authorList>
            <consortium name="Lawrence Berkeley National Laboratory"/>
            <person name="Hensen N."/>
            <person name="Bonometti L."/>
            <person name="Westerberg I."/>
            <person name="Brannstrom I.O."/>
            <person name="Guillou S."/>
            <person name="Cros-Aarteil S."/>
            <person name="Calhoun S."/>
            <person name="Haridas S."/>
            <person name="Kuo A."/>
            <person name="Mondo S."/>
            <person name="Pangilinan J."/>
            <person name="Riley R."/>
            <person name="Labutti K."/>
            <person name="Andreopoulos B."/>
            <person name="Lipzen A."/>
            <person name="Chen C."/>
            <person name="Yanf M."/>
            <person name="Daum C."/>
            <person name="Ng V."/>
            <person name="Clum A."/>
            <person name="Steindorff A."/>
            <person name="Ohm R."/>
            <person name="Martin F."/>
            <person name="Silar P."/>
            <person name="Natvig D."/>
            <person name="Lalanne C."/>
            <person name="Gautier V."/>
            <person name="Ament-Velasquez S.L."/>
            <person name="Kruys A."/>
            <person name="Hutchinson M.I."/>
            <person name="Powell A.J."/>
            <person name="Barry K."/>
            <person name="Miller A.N."/>
            <person name="Grigoriev I.V."/>
            <person name="Debuchy R."/>
            <person name="Gladieux P."/>
            <person name="Thoren M.H."/>
            <person name="Johannesson H."/>
        </authorList>
    </citation>
    <scope>NUCLEOTIDE SEQUENCE</scope>
    <source>
        <strain evidence="4">PSN4</strain>
    </source>
</reference>
<evidence type="ECO:0000256" key="1">
    <source>
        <dbReference type="SAM" id="MobiDB-lite"/>
    </source>
</evidence>
<feature type="compositionally biased region" description="Polar residues" evidence="1">
    <location>
        <begin position="29"/>
        <end position="40"/>
    </location>
</feature>
<evidence type="ECO:0000259" key="3">
    <source>
        <dbReference type="PROSITE" id="PS51061"/>
    </source>
</evidence>
<feature type="region of interest" description="Disordered" evidence="1">
    <location>
        <begin position="182"/>
        <end position="317"/>
    </location>
</feature>
<dbReference type="InterPro" id="IPR000467">
    <property type="entry name" value="G_patch_dom"/>
</dbReference>
<dbReference type="Pfam" id="PF01585">
    <property type="entry name" value="G-patch"/>
    <property type="match status" value="1"/>
</dbReference>
<dbReference type="Gene3D" id="3.30.1370.50">
    <property type="entry name" value="R3H-like domain"/>
    <property type="match status" value="1"/>
</dbReference>
<dbReference type="InterPro" id="IPR036867">
    <property type="entry name" value="R3H_dom_sf"/>
</dbReference>
<evidence type="ECO:0000313" key="4">
    <source>
        <dbReference type="EMBL" id="KAK1753456.1"/>
    </source>
</evidence>
<dbReference type="Proteomes" id="UP001239445">
    <property type="component" value="Unassembled WGS sequence"/>
</dbReference>
<feature type="domain" description="G-patch" evidence="2">
    <location>
        <begin position="607"/>
        <end position="650"/>
    </location>
</feature>
<gene>
    <name evidence="4" type="ORF">QBC47DRAFT_386441</name>
</gene>
<protein>
    <recommendedName>
        <fullName evidence="6">Protein SQS1</fullName>
    </recommendedName>
</protein>
<feature type="region of interest" description="Disordered" evidence="1">
    <location>
        <begin position="86"/>
        <end position="158"/>
    </location>
</feature>